<gene>
    <name evidence="3" type="ORF">DW064_06380</name>
</gene>
<dbReference type="AlphaFoldDB" id="A0AA92V833"/>
<proteinExistence type="predicted"/>
<organism evidence="3 4">
    <name type="scientific">Segatella copri</name>
    <dbReference type="NCBI Taxonomy" id="165179"/>
    <lineage>
        <taxon>Bacteria</taxon>
        <taxon>Pseudomonadati</taxon>
        <taxon>Bacteroidota</taxon>
        <taxon>Bacteroidia</taxon>
        <taxon>Bacteroidales</taxon>
        <taxon>Prevotellaceae</taxon>
        <taxon>Segatella</taxon>
    </lineage>
</organism>
<dbReference type="PANTHER" id="PTHR34985">
    <property type="entry name" value="SLR0554 PROTEIN"/>
    <property type="match status" value="1"/>
</dbReference>
<evidence type="ECO:0000313" key="4">
    <source>
        <dbReference type="Proteomes" id="UP000284562"/>
    </source>
</evidence>
<comment type="caution">
    <text evidence="3">The sequence shown here is derived from an EMBL/GenBank/DDBJ whole genome shotgun (WGS) entry which is preliminary data.</text>
</comment>
<dbReference type="PANTHER" id="PTHR34985:SF1">
    <property type="entry name" value="SLR0554 PROTEIN"/>
    <property type="match status" value="1"/>
</dbReference>
<dbReference type="Pfam" id="PF08800">
    <property type="entry name" value="BT4734-like_N"/>
    <property type="match status" value="1"/>
</dbReference>
<evidence type="ECO:0000259" key="2">
    <source>
        <dbReference type="Pfam" id="PF08800"/>
    </source>
</evidence>
<dbReference type="Proteomes" id="UP000284562">
    <property type="component" value="Unassembled WGS sequence"/>
</dbReference>
<dbReference type="InterPro" id="IPR014907">
    <property type="entry name" value="BT4734-like_N"/>
</dbReference>
<reference evidence="3 4" key="1">
    <citation type="submission" date="2018-08" db="EMBL/GenBank/DDBJ databases">
        <title>A genome reference for cultivated species of the human gut microbiota.</title>
        <authorList>
            <person name="Zou Y."/>
            <person name="Xue W."/>
            <person name="Luo G."/>
        </authorList>
    </citation>
    <scope>NUCLEOTIDE SEQUENCE [LARGE SCALE GENOMIC DNA]</scope>
    <source>
        <strain evidence="3 4">AF43-2</strain>
    </source>
</reference>
<evidence type="ECO:0000313" key="3">
    <source>
        <dbReference type="EMBL" id="RHK48786.1"/>
    </source>
</evidence>
<name>A0AA92V833_9BACT</name>
<accession>A0AA92V833</accession>
<feature type="domain" description="Virulence-associated protein E-like" evidence="1">
    <location>
        <begin position="406"/>
        <end position="614"/>
    </location>
</feature>
<feature type="domain" description="BT4734-like N-terminal" evidence="2">
    <location>
        <begin position="47"/>
        <end position="174"/>
    </location>
</feature>
<protein>
    <submittedName>
        <fullName evidence="3">Virulence protein E</fullName>
    </submittedName>
</protein>
<dbReference type="InterPro" id="IPR007936">
    <property type="entry name" value="VapE-like_dom"/>
</dbReference>
<dbReference type="EMBL" id="QRNN01000018">
    <property type="protein sequence ID" value="RHK48786.1"/>
    <property type="molecule type" value="Genomic_DNA"/>
</dbReference>
<dbReference type="Pfam" id="PF05272">
    <property type="entry name" value="VapE-like_dom"/>
    <property type="match status" value="1"/>
</dbReference>
<evidence type="ECO:0000259" key="1">
    <source>
        <dbReference type="Pfam" id="PF05272"/>
    </source>
</evidence>
<sequence length="718" mass="82993">MNINIFNGYQSTVPAVIKFQQMVDIIRGDKQLAELTKRYRITHQREYKSQCYCFSVTCVFQGGKAKKDIIEVTGVGFSDFDHVPKEKLAELCAKLREDRHTLFFHITASGEGLRVLYRYEMKPGMTLEEQMKFYPTAFRHGNQYFSDLLGEEYDEHCCNLGRLMGAAYDPDAFFRPDAEPFSYDWLVARQQEKTLQDNATARLRREVKKIDRLYEDKLAKELEHEMKTYVAGSKNEYVSCLAYKLNAFGFSADAALEFIRQEFPDYERPKAAVDSCYRQTEEHGKRKHELQPRRHEAGKSASVNDIIQFLGEHVDLRYNQITMRVEYRMKEEGDGKGEDSSDSGLWQIINDRAVNTLWSEMSKTNRAAVQDFFRVIESNYVQPFNPFTDYLNSLPEWHEGDTDYIQQLADSVTVKGGEEQQKLWTCYLRKWLVGMLAGWTLDDVVNNVIIVLIGAQGSGKSTWIAMLLPSELRQYFYTKTNASRLSKDDLLVLATYGLMLCEELDTMKPSELNQLKAAVTMLTIDERAAYAHFAEHRPHIASFAATGNNVQFLSDPTGNRRWLPFEVESILSPREHPFDYPNIYAQALHLLRSGFRYWFTQQEIIELNLHNRKFEAPRLERELVALYFAHPTEEQHGIFMTASRALQIIGAGISQKLSAVYVGRAFCELGFRKVRVNHCWGYLVIERDGDMIKAQQVHLAMEAEDDYSQQDTDPDLPF</sequence>